<dbReference type="InterPro" id="IPR050415">
    <property type="entry name" value="MRET"/>
</dbReference>
<evidence type="ECO:0000313" key="4">
    <source>
        <dbReference type="Proteomes" id="UP001557484"/>
    </source>
</evidence>
<dbReference type="PANTHER" id="PTHR47354:SF3">
    <property type="entry name" value="OXIDOREDUCTASE-RELATED"/>
    <property type="match status" value="1"/>
</dbReference>
<keyword evidence="4" id="KW-1185">Reference proteome</keyword>
<dbReference type="InterPro" id="IPR017927">
    <property type="entry name" value="FAD-bd_FR_type"/>
</dbReference>
<dbReference type="SUPFAM" id="SSF63380">
    <property type="entry name" value="Riboflavin synthase domain-like"/>
    <property type="match status" value="1"/>
</dbReference>
<dbReference type="Pfam" id="PF00175">
    <property type="entry name" value="NAD_binding_1"/>
    <property type="match status" value="1"/>
</dbReference>
<dbReference type="PRINTS" id="PR00406">
    <property type="entry name" value="CYTB5RDTASE"/>
</dbReference>
<dbReference type="InterPro" id="IPR036010">
    <property type="entry name" value="2Fe-2S_ferredoxin-like_sf"/>
</dbReference>
<organism evidence="3 4">
    <name type="scientific">Zhongshania arctica</name>
    <dbReference type="NCBI Taxonomy" id="3238302"/>
    <lineage>
        <taxon>Bacteria</taxon>
        <taxon>Pseudomonadati</taxon>
        <taxon>Pseudomonadota</taxon>
        <taxon>Gammaproteobacteria</taxon>
        <taxon>Cellvibrionales</taxon>
        <taxon>Spongiibacteraceae</taxon>
        <taxon>Zhongshania</taxon>
    </lineage>
</organism>
<sequence>MPAIYYQECSYTNADNESVLDTLLRHNVAIPYGCRAGACQACTLQADIKLIPEDCQQGLSAEQIRQGYFLACRCIPDQDMQLQKVDLQAQKIPATVSESFLLDEHTLCLRLNCRLRWRAGQYITLWINNIARCYSIASVARLDPFIELHIRVYPNGALSKPLSDTVKVGDRLQLQGPLGRFVYQQDQPEQKLILIGAGTGIAPLIGIARDAIDHQHTANIHLLAAAKTGKNYAEQSLTALQHSVTTFSYQTSDIDNIETILSTEFSNLRGQKIYICGGNEFVKSIRKKCFMLGASPRNIISEEFINFASKAGLDSPDTDL</sequence>
<dbReference type="InterPro" id="IPR001041">
    <property type="entry name" value="2Fe-2S_ferredoxin-type"/>
</dbReference>
<protein>
    <submittedName>
        <fullName evidence="3">FAD-binding oxidoreductase</fullName>
    </submittedName>
</protein>
<proteinExistence type="predicted"/>
<dbReference type="PROSITE" id="PS51384">
    <property type="entry name" value="FAD_FR"/>
    <property type="match status" value="1"/>
</dbReference>
<feature type="domain" description="FAD-binding FR-type" evidence="2">
    <location>
        <begin position="89"/>
        <end position="184"/>
    </location>
</feature>
<reference evidence="3 4" key="1">
    <citation type="journal article" date="2011" name="Int. J. Syst. Evol. Microbiol.">
        <title>Zhongshania antarctica gen. nov., sp. nov. and Zhongshania guokunii sp. nov., gammaproteobacteria respectively isolated from coastal attached (fast) ice and surface seawater of the Antarctic.</title>
        <authorList>
            <person name="Li H.J."/>
            <person name="Zhang X.Y."/>
            <person name="Chen C.X."/>
            <person name="Zhang Y.J."/>
            <person name="Gao Z.M."/>
            <person name="Yu Y."/>
            <person name="Chen X.L."/>
            <person name="Chen B."/>
            <person name="Zhang Y.Z."/>
        </authorList>
    </citation>
    <scope>NUCLEOTIDE SEQUENCE [LARGE SCALE GENOMIC DNA]</scope>
    <source>
        <strain evidence="3 4">R06B22</strain>
    </source>
</reference>
<feature type="domain" description="2Fe-2S ferredoxin-type" evidence="1">
    <location>
        <begin position="1"/>
        <end position="88"/>
    </location>
</feature>
<dbReference type="InterPro" id="IPR039261">
    <property type="entry name" value="FNR_nucleotide-bd"/>
</dbReference>
<evidence type="ECO:0000313" key="3">
    <source>
        <dbReference type="EMBL" id="MEX1665614.1"/>
    </source>
</evidence>
<dbReference type="Proteomes" id="UP001557484">
    <property type="component" value="Unassembled WGS sequence"/>
</dbReference>
<evidence type="ECO:0000259" key="1">
    <source>
        <dbReference type="PROSITE" id="PS51085"/>
    </source>
</evidence>
<dbReference type="InterPro" id="IPR001433">
    <property type="entry name" value="OxRdtase_FAD/NAD-bd"/>
</dbReference>
<dbReference type="PROSITE" id="PS51085">
    <property type="entry name" value="2FE2S_FER_2"/>
    <property type="match status" value="1"/>
</dbReference>
<name>A0ABV3TVI2_9GAMM</name>
<dbReference type="PANTHER" id="PTHR47354">
    <property type="entry name" value="NADH OXIDOREDUCTASE HCR"/>
    <property type="match status" value="1"/>
</dbReference>
<dbReference type="Gene3D" id="3.40.50.80">
    <property type="entry name" value="Nucleotide-binding domain of ferredoxin-NADP reductase (FNR) module"/>
    <property type="match status" value="1"/>
</dbReference>
<dbReference type="Gene3D" id="2.40.30.10">
    <property type="entry name" value="Translation factors"/>
    <property type="match status" value="1"/>
</dbReference>
<dbReference type="RefSeq" id="WP_368375716.1">
    <property type="nucleotide sequence ID" value="NZ_JBFRYB010000001.1"/>
</dbReference>
<dbReference type="EMBL" id="JBFRYB010000001">
    <property type="protein sequence ID" value="MEX1665614.1"/>
    <property type="molecule type" value="Genomic_DNA"/>
</dbReference>
<dbReference type="InterPro" id="IPR008333">
    <property type="entry name" value="Cbr1-like_FAD-bd_dom"/>
</dbReference>
<gene>
    <name evidence="3" type="ORF">AB4875_08930</name>
</gene>
<dbReference type="InterPro" id="IPR012675">
    <property type="entry name" value="Beta-grasp_dom_sf"/>
</dbReference>
<dbReference type="SUPFAM" id="SSF52343">
    <property type="entry name" value="Ferredoxin reductase-like, C-terminal NADP-linked domain"/>
    <property type="match status" value="1"/>
</dbReference>
<accession>A0ABV3TVI2</accession>
<evidence type="ECO:0000259" key="2">
    <source>
        <dbReference type="PROSITE" id="PS51384"/>
    </source>
</evidence>
<dbReference type="SUPFAM" id="SSF54292">
    <property type="entry name" value="2Fe-2S ferredoxin-like"/>
    <property type="match status" value="1"/>
</dbReference>
<dbReference type="InterPro" id="IPR017938">
    <property type="entry name" value="Riboflavin_synthase-like_b-brl"/>
</dbReference>
<dbReference type="Pfam" id="PF00970">
    <property type="entry name" value="FAD_binding_6"/>
    <property type="match status" value="1"/>
</dbReference>
<dbReference type="Gene3D" id="3.10.20.30">
    <property type="match status" value="1"/>
</dbReference>
<comment type="caution">
    <text evidence="3">The sequence shown here is derived from an EMBL/GenBank/DDBJ whole genome shotgun (WGS) entry which is preliminary data.</text>
</comment>
<dbReference type="Pfam" id="PF00111">
    <property type="entry name" value="Fer2"/>
    <property type="match status" value="1"/>
</dbReference>
<dbReference type="CDD" id="cd00207">
    <property type="entry name" value="fer2"/>
    <property type="match status" value="1"/>
</dbReference>